<dbReference type="SUPFAM" id="SSF56300">
    <property type="entry name" value="Metallo-dependent phosphatases"/>
    <property type="match status" value="1"/>
</dbReference>
<gene>
    <name evidence="2" type="ORF">H0I76_16295</name>
</gene>
<feature type="domain" description="Calcineurin-like phosphoesterase" evidence="1">
    <location>
        <begin position="13"/>
        <end position="209"/>
    </location>
</feature>
<dbReference type="PANTHER" id="PTHR42850:SF4">
    <property type="entry name" value="ZINC-DEPENDENT ENDOPOLYPHOSPHATASE"/>
    <property type="match status" value="1"/>
</dbReference>
<dbReference type="Proteomes" id="UP000655420">
    <property type="component" value="Unassembled WGS sequence"/>
</dbReference>
<dbReference type="InterPro" id="IPR029052">
    <property type="entry name" value="Metallo-depent_PP-like"/>
</dbReference>
<dbReference type="Gene3D" id="3.60.21.10">
    <property type="match status" value="1"/>
</dbReference>
<accession>A0A8J7M9E5</accession>
<sequence length="255" mass="27612">MVMLGAARPPEGMRIYAVGDVHGCTAQLREVHGMIGDHLEAAPVADWRIVHVGDYVDRGPDSRGTIETLAALASDPRIVCLRGNHDQYLMDFLDDPDAGSFDAWLFNGGETTLRDYGAEPGEAVLVGPRRRRELHSMLGAAMPAAHRAFLEGLRIGVRLGDYFFAHAGVRPGTPIEAQNERDLTWIREPFLSSSDDFGAVVVHGHTPSDEIVVRRNRIGIDTGAVFGGRLSCLVLEGTRWGVLGKSGVEALPAPI</sequence>
<dbReference type="PANTHER" id="PTHR42850">
    <property type="entry name" value="METALLOPHOSPHOESTERASE"/>
    <property type="match status" value="1"/>
</dbReference>
<dbReference type="GO" id="GO:0016791">
    <property type="term" value="F:phosphatase activity"/>
    <property type="evidence" value="ECO:0007669"/>
    <property type="project" value="TreeGrafter"/>
</dbReference>
<dbReference type="CDD" id="cd00144">
    <property type="entry name" value="MPP_PPP_family"/>
    <property type="match status" value="1"/>
</dbReference>
<name>A0A8J7M9E5_9RHOB</name>
<dbReference type="EMBL" id="JAEHHL010000010">
    <property type="protein sequence ID" value="MBK0400761.1"/>
    <property type="molecule type" value="Genomic_DNA"/>
</dbReference>
<dbReference type="GO" id="GO:0110154">
    <property type="term" value="P:RNA decapping"/>
    <property type="evidence" value="ECO:0007669"/>
    <property type="project" value="TreeGrafter"/>
</dbReference>
<organism evidence="2 3">
    <name type="scientific">Thermohalobaculum xanthum</name>
    <dbReference type="NCBI Taxonomy" id="2753746"/>
    <lineage>
        <taxon>Bacteria</taxon>
        <taxon>Pseudomonadati</taxon>
        <taxon>Pseudomonadota</taxon>
        <taxon>Alphaproteobacteria</taxon>
        <taxon>Rhodobacterales</taxon>
        <taxon>Paracoccaceae</taxon>
        <taxon>Thermohalobaculum</taxon>
    </lineage>
</organism>
<evidence type="ECO:0000259" key="1">
    <source>
        <dbReference type="Pfam" id="PF00149"/>
    </source>
</evidence>
<dbReference type="Pfam" id="PF00149">
    <property type="entry name" value="Metallophos"/>
    <property type="match status" value="1"/>
</dbReference>
<keyword evidence="3" id="KW-1185">Reference proteome</keyword>
<dbReference type="InterPro" id="IPR004843">
    <property type="entry name" value="Calcineurin-like_PHP"/>
</dbReference>
<reference evidence="2" key="1">
    <citation type="submission" date="2020-12" db="EMBL/GenBank/DDBJ databases">
        <title>Bacterial taxonomy.</title>
        <authorList>
            <person name="Pan X."/>
        </authorList>
    </citation>
    <scope>NUCLEOTIDE SEQUENCE</scope>
    <source>
        <strain evidence="2">M0105</strain>
    </source>
</reference>
<protein>
    <submittedName>
        <fullName evidence="2">Serine/threonine protein phosphatase</fullName>
    </submittedName>
</protein>
<dbReference type="GO" id="GO:0008803">
    <property type="term" value="F:bis(5'-nucleosyl)-tetraphosphatase (symmetrical) activity"/>
    <property type="evidence" value="ECO:0007669"/>
    <property type="project" value="TreeGrafter"/>
</dbReference>
<evidence type="ECO:0000313" key="3">
    <source>
        <dbReference type="Proteomes" id="UP000655420"/>
    </source>
</evidence>
<dbReference type="InterPro" id="IPR050126">
    <property type="entry name" value="Ap4A_hydrolase"/>
</dbReference>
<proteinExistence type="predicted"/>
<dbReference type="AlphaFoldDB" id="A0A8J7M9E5"/>
<evidence type="ECO:0000313" key="2">
    <source>
        <dbReference type="EMBL" id="MBK0400761.1"/>
    </source>
</evidence>
<dbReference type="GO" id="GO:0005737">
    <property type="term" value="C:cytoplasm"/>
    <property type="evidence" value="ECO:0007669"/>
    <property type="project" value="TreeGrafter"/>
</dbReference>
<comment type="caution">
    <text evidence="2">The sequence shown here is derived from an EMBL/GenBank/DDBJ whole genome shotgun (WGS) entry which is preliminary data.</text>
</comment>
<dbReference type="RefSeq" id="WP_200612208.1">
    <property type="nucleotide sequence ID" value="NZ_JAEHHL010000010.1"/>
</dbReference>